<dbReference type="InterPro" id="IPR004634">
    <property type="entry name" value="Pept_S49_pIV"/>
</dbReference>
<dbReference type="InterPro" id="IPR004635">
    <property type="entry name" value="Pept_S49_SppA"/>
</dbReference>
<dbReference type="NCBIfam" id="TIGR00706">
    <property type="entry name" value="SppA_dom"/>
    <property type="match status" value="1"/>
</dbReference>
<dbReference type="Gene3D" id="3.90.226.10">
    <property type="entry name" value="2-enoyl-CoA Hydratase, Chain A, domain 1"/>
    <property type="match status" value="2"/>
</dbReference>
<feature type="domain" description="Peptidase S49" evidence="7">
    <location>
        <begin position="463"/>
        <end position="610"/>
    </location>
</feature>
<dbReference type="GO" id="GO:0016020">
    <property type="term" value="C:membrane"/>
    <property type="evidence" value="ECO:0007669"/>
    <property type="project" value="UniProtKB-SubCell"/>
</dbReference>
<dbReference type="Proteomes" id="UP000218209">
    <property type="component" value="Unassembled WGS sequence"/>
</dbReference>
<gene>
    <name evidence="8" type="ORF">BU14_1488s0001</name>
</gene>
<dbReference type="InterPro" id="IPR047217">
    <property type="entry name" value="S49_SppA_67K_type_N"/>
</dbReference>
<dbReference type="SUPFAM" id="SSF52096">
    <property type="entry name" value="ClpP/crotonase"/>
    <property type="match status" value="2"/>
</dbReference>
<dbReference type="CDD" id="cd07018">
    <property type="entry name" value="S49_SppA_67K_type"/>
    <property type="match status" value="1"/>
</dbReference>
<proteinExistence type="inferred from homology"/>
<dbReference type="PANTHER" id="PTHR33209:SF1">
    <property type="entry name" value="PEPTIDASE S49 DOMAIN-CONTAINING PROTEIN"/>
    <property type="match status" value="1"/>
</dbReference>
<name>A0A1X6NM96_PORUM</name>
<evidence type="ECO:0000256" key="3">
    <source>
        <dbReference type="ARBA" id="ARBA00022670"/>
    </source>
</evidence>
<dbReference type="GO" id="GO:0008236">
    <property type="term" value="F:serine-type peptidase activity"/>
    <property type="evidence" value="ECO:0007669"/>
    <property type="project" value="UniProtKB-KW"/>
</dbReference>
<keyword evidence="6" id="KW-0472">Membrane</keyword>
<keyword evidence="4" id="KW-0378">Hydrolase</keyword>
<dbReference type="OrthoDB" id="45421at2759"/>
<dbReference type="CDD" id="cd07023">
    <property type="entry name" value="S49_Sppa_N_C"/>
    <property type="match status" value="1"/>
</dbReference>
<keyword evidence="5" id="KW-0720">Serine protease</keyword>
<evidence type="ECO:0000313" key="9">
    <source>
        <dbReference type="Proteomes" id="UP000218209"/>
    </source>
</evidence>
<dbReference type="EMBL" id="KV919539">
    <property type="protein sequence ID" value="OSX69463.1"/>
    <property type="molecule type" value="Genomic_DNA"/>
</dbReference>
<evidence type="ECO:0000313" key="8">
    <source>
        <dbReference type="EMBL" id="OSX69463.1"/>
    </source>
</evidence>
<feature type="domain" description="Peptidase S49" evidence="7">
    <location>
        <begin position="205"/>
        <end position="346"/>
    </location>
</feature>
<comment type="subcellular location">
    <subcellularLocation>
        <location evidence="1">Membrane</location>
    </subcellularLocation>
</comment>
<dbReference type="GO" id="GO:0006465">
    <property type="term" value="P:signal peptide processing"/>
    <property type="evidence" value="ECO:0007669"/>
    <property type="project" value="InterPro"/>
</dbReference>
<sequence>MASSSPPRCALSAFVITPVGVSGGTPPRLQSAAISATRSAALWGSTLAAAPSLRAARQPAPWQSAGGRGGIVMADESPSASTAVVEVPAPPPAKRPPPGPTPAALTYTKTTGFRRFLQSWRLARVVRSRVAKNSILAFSLGGSLPETSPPWVPLRPQPATSLESVTNALRHAAHDPRVSAVFLRLTGFQCGWAKLQELRRHLDYFRASDKKVTVYMETGAEKEYYVSLSADEVFVPPTGMLVLRGFMGGGSFLRGVLEKVGIDPQVQRRGAYKSAGDQLARTDMSDAQREVVESMLDATYERFIAAVAEAKGKDPAEVKAFLDRAPFEMEEYADAGFFELKYEDEVLDMLKRRHNDGDEAKQLKAPLKSVSLRKYDRVTDKLLALSGKERVAIVRASGAITSGQNGSSPVMGATLGSESVVAVIRKLRLNDKIKAVVLRIDSPGGSALASDVMWREIRKCCEVKPVIASMSDVAASGGYYMAMACPTIVAEAGTITGSIGVITAKPSLKKAYERIGYNKETYSRGALAELLVDDRPFSEEEADYFSRSTDAAYKSFVTKCAESRGMTYEELHAVAQGRVWLGGQASSRGLVDHEGGLWTAVELAKQAAEIPAEATVKLVEARFGGGGLLARLGVGAFADAGVSGGGGVSMSSLSEPLALTEFDGSGESPLMRLMASALVAPLIGLPGGGKLVGDAMRTFMGHK</sequence>
<dbReference type="Gene3D" id="6.20.330.10">
    <property type="match status" value="2"/>
</dbReference>
<evidence type="ECO:0000259" key="7">
    <source>
        <dbReference type="Pfam" id="PF01343"/>
    </source>
</evidence>
<comment type="similarity">
    <text evidence="2">Belongs to the peptidase S49 family.</text>
</comment>
<evidence type="ECO:0000256" key="1">
    <source>
        <dbReference type="ARBA" id="ARBA00004370"/>
    </source>
</evidence>
<keyword evidence="3" id="KW-0645">Protease</keyword>
<dbReference type="NCBIfam" id="TIGR00705">
    <property type="entry name" value="SppA_67K"/>
    <property type="match status" value="1"/>
</dbReference>
<accession>A0A1X6NM96</accession>
<keyword evidence="9" id="KW-1185">Reference proteome</keyword>
<evidence type="ECO:0000256" key="4">
    <source>
        <dbReference type="ARBA" id="ARBA00022801"/>
    </source>
</evidence>
<dbReference type="AlphaFoldDB" id="A0A1X6NM96"/>
<dbReference type="Pfam" id="PF01343">
    <property type="entry name" value="Peptidase_S49"/>
    <property type="match status" value="2"/>
</dbReference>
<dbReference type="PANTHER" id="PTHR33209">
    <property type="entry name" value="PROTEASE 4"/>
    <property type="match status" value="1"/>
</dbReference>
<dbReference type="InterPro" id="IPR047272">
    <property type="entry name" value="S49_SppA_C"/>
</dbReference>
<evidence type="ECO:0000256" key="2">
    <source>
        <dbReference type="ARBA" id="ARBA00008683"/>
    </source>
</evidence>
<dbReference type="InterPro" id="IPR002142">
    <property type="entry name" value="Peptidase_S49"/>
</dbReference>
<dbReference type="InterPro" id="IPR029045">
    <property type="entry name" value="ClpP/crotonase-like_dom_sf"/>
</dbReference>
<evidence type="ECO:0000256" key="6">
    <source>
        <dbReference type="ARBA" id="ARBA00023136"/>
    </source>
</evidence>
<evidence type="ECO:0000256" key="5">
    <source>
        <dbReference type="ARBA" id="ARBA00022825"/>
    </source>
</evidence>
<reference evidence="8 9" key="1">
    <citation type="submission" date="2017-03" db="EMBL/GenBank/DDBJ databases">
        <title>WGS assembly of Porphyra umbilicalis.</title>
        <authorList>
            <person name="Brawley S.H."/>
            <person name="Blouin N.A."/>
            <person name="Ficko-Blean E."/>
            <person name="Wheeler G.L."/>
            <person name="Lohr M."/>
            <person name="Goodson H.V."/>
            <person name="Jenkins J.W."/>
            <person name="Blaby-Haas C.E."/>
            <person name="Helliwell K.E."/>
            <person name="Chan C."/>
            <person name="Marriage T."/>
            <person name="Bhattacharya D."/>
            <person name="Klein A.S."/>
            <person name="Badis Y."/>
            <person name="Brodie J."/>
            <person name="Cao Y."/>
            <person name="Collen J."/>
            <person name="Dittami S.M."/>
            <person name="Gachon C.M."/>
            <person name="Green B.R."/>
            <person name="Karpowicz S."/>
            <person name="Kim J.W."/>
            <person name="Kudahl U."/>
            <person name="Lin S."/>
            <person name="Michel G."/>
            <person name="Mittag M."/>
            <person name="Olson B.J."/>
            <person name="Pangilinan J."/>
            <person name="Peng Y."/>
            <person name="Qiu H."/>
            <person name="Shu S."/>
            <person name="Singer J.T."/>
            <person name="Smith A.G."/>
            <person name="Sprecher B.N."/>
            <person name="Wagner V."/>
            <person name="Wang W."/>
            <person name="Wang Z.-Y."/>
            <person name="Yan J."/>
            <person name="Yarish C."/>
            <person name="Zoeuner-Riek S."/>
            <person name="Zhuang Y."/>
            <person name="Zou Y."/>
            <person name="Lindquist E.A."/>
            <person name="Grimwood J."/>
            <person name="Barry K."/>
            <person name="Rokhsar D.S."/>
            <person name="Schmutz J."/>
            <person name="Stiller J.W."/>
            <person name="Grossman A.R."/>
            <person name="Prochnik S.E."/>
        </authorList>
    </citation>
    <scope>NUCLEOTIDE SEQUENCE [LARGE SCALE GENOMIC DNA]</scope>
    <source>
        <strain evidence="8">4086291</strain>
    </source>
</reference>
<organism evidence="8 9">
    <name type="scientific">Porphyra umbilicalis</name>
    <name type="common">Purple laver</name>
    <name type="synonym">Red alga</name>
    <dbReference type="NCBI Taxonomy" id="2786"/>
    <lineage>
        <taxon>Eukaryota</taxon>
        <taxon>Rhodophyta</taxon>
        <taxon>Bangiophyceae</taxon>
        <taxon>Bangiales</taxon>
        <taxon>Bangiaceae</taxon>
        <taxon>Porphyra</taxon>
    </lineage>
</organism>
<protein>
    <recommendedName>
        <fullName evidence="7">Peptidase S49 domain-containing protein</fullName>
    </recommendedName>
</protein>